<reference evidence="2 3" key="1">
    <citation type="submission" date="2014-04" db="EMBL/GenBank/DDBJ databases">
        <authorList>
            <consortium name="DOE Joint Genome Institute"/>
            <person name="Kuo A."/>
            <person name="Tarkka M."/>
            <person name="Buscot F."/>
            <person name="Kohler A."/>
            <person name="Nagy L.G."/>
            <person name="Floudas D."/>
            <person name="Copeland A."/>
            <person name="Barry K.W."/>
            <person name="Cichocki N."/>
            <person name="Veneault-Fourrey C."/>
            <person name="LaButti K."/>
            <person name="Lindquist E.A."/>
            <person name="Lipzen A."/>
            <person name="Lundell T."/>
            <person name="Morin E."/>
            <person name="Murat C."/>
            <person name="Sun H."/>
            <person name="Tunlid A."/>
            <person name="Henrissat B."/>
            <person name="Grigoriev I.V."/>
            <person name="Hibbett D.S."/>
            <person name="Martin F."/>
            <person name="Nordberg H.P."/>
            <person name="Cantor M.N."/>
            <person name="Hua S.X."/>
        </authorList>
    </citation>
    <scope>NUCLEOTIDE SEQUENCE [LARGE SCALE GENOMIC DNA]</scope>
    <source>
        <strain evidence="2 3">F 1598</strain>
    </source>
</reference>
<dbReference type="InParanoid" id="A0A0C3FHY5"/>
<protein>
    <submittedName>
        <fullName evidence="2">Uncharacterized protein</fullName>
    </submittedName>
</protein>
<dbReference type="AlphaFoldDB" id="A0A0C3FHY5"/>
<accession>A0A0C3FHY5</accession>
<evidence type="ECO:0000313" key="3">
    <source>
        <dbReference type="Proteomes" id="UP000054166"/>
    </source>
</evidence>
<dbReference type="Proteomes" id="UP000054166">
    <property type="component" value="Unassembled WGS sequence"/>
</dbReference>
<evidence type="ECO:0000313" key="2">
    <source>
        <dbReference type="EMBL" id="KIM79391.1"/>
    </source>
</evidence>
<reference evidence="3" key="2">
    <citation type="submission" date="2015-01" db="EMBL/GenBank/DDBJ databases">
        <title>Evolutionary Origins and Diversification of the Mycorrhizal Mutualists.</title>
        <authorList>
            <consortium name="DOE Joint Genome Institute"/>
            <consortium name="Mycorrhizal Genomics Consortium"/>
            <person name="Kohler A."/>
            <person name="Kuo A."/>
            <person name="Nagy L.G."/>
            <person name="Floudas D."/>
            <person name="Copeland A."/>
            <person name="Barry K.W."/>
            <person name="Cichocki N."/>
            <person name="Veneault-Fourrey C."/>
            <person name="LaButti K."/>
            <person name="Lindquist E.A."/>
            <person name="Lipzen A."/>
            <person name="Lundell T."/>
            <person name="Morin E."/>
            <person name="Murat C."/>
            <person name="Riley R."/>
            <person name="Ohm R."/>
            <person name="Sun H."/>
            <person name="Tunlid A."/>
            <person name="Henrissat B."/>
            <person name="Grigoriev I.V."/>
            <person name="Hibbett D.S."/>
            <person name="Martin F."/>
        </authorList>
    </citation>
    <scope>NUCLEOTIDE SEQUENCE [LARGE SCALE GENOMIC DNA]</scope>
    <source>
        <strain evidence="3">F 1598</strain>
    </source>
</reference>
<evidence type="ECO:0000256" key="1">
    <source>
        <dbReference type="SAM" id="MobiDB-lite"/>
    </source>
</evidence>
<dbReference type="EMBL" id="KN833010">
    <property type="protein sequence ID" value="KIM79391.1"/>
    <property type="molecule type" value="Genomic_DNA"/>
</dbReference>
<gene>
    <name evidence="2" type="ORF">PILCRDRAFT_10511</name>
</gene>
<sequence>MSLAISLNPFLNLRLPGPGIKGTTPQPLIATHPSTLLPGNSADTDSASPQDNPSPLAPVLTDLDPSLNDEKLYSSAEIEWLWDRILQTNLTEDNSGLHASDYHVVQAVNLFYIKFPTRPCAWFIIDPGYFGRAYSSDKTKPKSGAVLHLEDRTISTNMLTEEYSTHYIHLTKPTCCDSHLPTLSPSQNSMPVTKHQRVLKEDYTITPLRTWDRDPFYMMPLKNMTWYDEKETEPEVRVDWFTSSEDDIREEVVRILKAKESGSG</sequence>
<keyword evidence="3" id="KW-1185">Reference proteome</keyword>
<dbReference type="HOGENOM" id="CLU_056417_0_0_1"/>
<feature type="region of interest" description="Disordered" evidence="1">
    <location>
        <begin position="22"/>
        <end position="58"/>
    </location>
</feature>
<feature type="compositionally biased region" description="Polar residues" evidence="1">
    <location>
        <begin position="32"/>
        <end position="53"/>
    </location>
</feature>
<organism evidence="2 3">
    <name type="scientific">Piloderma croceum (strain F 1598)</name>
    <dbReference type="NCBI Taxonomy" id="765440"/>
    <lineage>
        <taxon>Eukaryota</taxon>
        <taxon>Fungi</taxon>
        <taxon>Dikarya</taxon>
        <taxon>Basidiomycota</taxon>
        <taxon>Agaricomycotina</taxon>
        <taxon>Agaricomycetes</taxon>
        <taxon>Agaricomycetidae</taxon>
        <taxon>Atheliales</taxon>
        <taxon>Atheliaceae</taxon>
        <taxon>Piloderma</taxon>
    </lineage>
</organism>
<proteinExistence type="predicted"/>
<name>A0A0C3FHY5_PILCF</name>